<evidence type="ECO:0000256" key="4">
    <source>
        <dbReference type="ARBA" id="ARBA00022519"/>
    </source>
</evidence>
<comment type="caution">
    <text evidence="10">The sequence shown here is derived from an EMBL/GenBank/DDBJ whole genome shotgun (WGS) entry which is preliminary data.</text>
</comment>
<dbReference type="GO" id="GO:0055085">
    <property type="term" value="P:transmembrane transport"/>
    <property type="evidence" value="ECO:0007669"/>
    <property type="project" value="InterPro"/>
</dbReference>
<keyword evidence="7 8" id="KW-0472">Membrane</keyword>
<dbReference type="PROSITE" id="PS50928">
    <property type="entry name" value="ABC_TM1"/>
    <property type="match status" value="1"/>
</dbReference>
<evidence type="ECO:0000256" key="8">
    <source>
        <dbReference type="RuleBase" id="RU363032"/>
    </source>
</evidence>
<evidence type="ECO:0000256" key="1">
    <source>
        <dbReference type="ARBA" id="ARBA00004429"/>
    </source>
</evidence>
<gene>
    <name evidence="10" type="ORF">EJP77_02380</name>
</gene>
<evidence type="ECO:0000256" key="7">
    <source>
        <dbReference type="ARBA" id="ARBA00023136"/>
    </source>
</evidence>
<dbReference type="AlphaFoldDB" id="A0A3S1JSQ4"/>
<evidence type="ECO:0000313" key="11">
    <source>
        <dbReference type="Proteomes" id="UP000272464"/>
    </source>
</evidence>
<dbReference type="RefSeq" id="WP_127197570.1">
    <property type="nucleotide sequence ID" value="NZ_RZNX01000001.1"/>
</dbReference>
<keyword evidence="4" id="KW-0997">Cell inner membrane</keyword>
<dbReference type="CDD" id="cd06261">
    <property type="entry name" value="TM_PBP2"/>
    <property type="match status" value="1"/>
</dbReference>
<evidence type="ECO:0000313" key="10">
    <source>
        <dbReference type="EMBL" id="RUT35873.1"/>
    </source>
</evidence>
<sequence>MKKGRAFPRVILTATLIYLLIPLLATLLYSVAKSWQNTILPESWTLGWFRDLFMDPRFTLSLWRTLWICFLSVGLSVVVMLPTIFIVVVYLPRLEKLLNVLVLIPYAAPGVVMAVGLIKLYSSGPVAIAGTMWILVGVYFVAVLPYMYQGIRNSMRTIRTIDLIEAAELLGASKLMAFRRIIVPNVLPGIRVSVLLSFSILFGEFVLANLLVGGQFETIQIYLYHRLSESGHLASAVVICYFLVILILSGILLALSGILGRQSTAASKKGSGQ</sequence>
<dbReference type="InterPro" id="IPR000515">
    <property type="entry name" value="MetI-like"/>
</dbReference>
<accession>A0A3S1JSQ4</accession>
<protein>
    <submittedName>
        <fullName evidence="10">ABC transporter permease subunit</fullName>
    </submittedName>
</protein>
<dbReference type="Proteomes" id="UP000272464">
    <property type="component" value="Unassembled WGS sequence"/>
</dbReference>
<feature type="transmembrane region" description="Helical" evidence="8">
    <location>
        <begin position="98"/>
        <end position="121"/>
    </location>
</feature>
<organism evidence="10 11">
    <name type="scientific">Paenibacillus zeisoli</name>
    <dbReference type="NCBI Taxonomy" id="2496267"/>
    <lineage>
        <taxon>Bacteria</taxon>
        <taxon>Bacillati</taxon>
        <taxon>Bacillota</taxon>
        <taxon>Bacilli</taxon>
        <taxon>Bacillales</taxon>
        <taxon>Paenibacillaceae</taxon>
        <taxon>Paenibacillus</taxon>
    </lineage>
</organism>
<feature type="transmembrane region" description="Helical" evidence="8">
    <location>
        <begin position="65"/>
        <end position="91"/>
    </location>
</feature>
<feature type="transmembrane region" description="Helical" evidence="8">
    <location>
        <begin position="127"/>
        <end position="148"/>
    </location>
</feature>
<evidence type="ECO:0000256" key="5">
    <source>
        <dbReference type="ARBA" id="ARBA00022692"/>
    </source>
</evidence>
<evidence type="ECO:0000256" key="3">
    <source>
        <dbReference type="ARBA" id="ARBA00022475"/>
    </source>
</evidence>
<feature type="transmembrane region" description="Helical" evidence="8">
    <location>
        <begin position="189"/>
        <end position="212"/>
    </location>
</feature>
<dbReference type="InterPro" id="IPR035906">
    <property type="entry name" value="MetI-like_sf"/>
</dbReference>
<keyword evidence="3" id="KW-1003">Cell membrane</keyword>
<evidence type="ECO:0000259" key="9">
    <source>
        <dbReference type="PROSITE" id="PS50928"/>
    </source>
</evidence>
<keyword evidence="5 8" id="KW-0812">Transmembrane</keyword>
<dbReference type="Pfam" id="PF00528">
    <property type="entry name" value="BPD_transp_1"/>
    <property type="match status" value="1"/>
</dbReference>
<dbReference type="Gene3D" id="1.10.3720.10">
    <property type="entry name" value="MetI-like"/>
    <property type="match status" value="1"/>
</dbReference>
<name>A0A3S1JSQ4_9BACL</name>
<dbReference type="GO" id="GO:0005886">
    <property type="term" value="C:plasma membrane"/>
    <property type="evidence" value="ECO:0007669"/>
    <property type="project" value="UniProtKB-SubCell"/>
</dbReference>
<evidence type="ECO:0000256" key="2">
    <source>
        <dbReference type="ARBA" id="ARBA00022448"/>
    </source>
</evidence>
<feature type="domain" description="ABC transmembrane type-1" evidence="9">
    <location>
        <begin position="62"/>
        <end position="252"/>
    </location>
</feature>
<dbReference type="SUPFAM" id="SSF161098">
    <property type="entry name" value="MetI-like"/>
    <property type="match status" value="1"/>
</dbReference>
<keyword evidence="2 8" id="KW-0813">Transport</keyword>
<proteinExistence type="inferred from homology"/>
<dbReference type="PANTHER" id="PTHR43357:SF4">
    <property type="entry name" value="INNER MEMBRANE ABC TRANSPORTER PERMEASE PROTEIN YDCV"/>
    <property type="match status" value="1"/>
</dbReference>
<comment type="subcellular location">
    <subcellularLocation>
        <location evidence="1">Cell inner membrane</location>
        <topology evidence="1">Multi-pass membrane protein</topology>
    </subcellularLocation>
    <subcellularLocation>
        <location evidence="8">Cell membrane</location>
        <topology evidence="8">Multi-pass membrane protein</topology>
    </subcellularLocation>
</comment>
<dbReference type="PANTHER" id="PTHR43357">
    <property type="entry name" value="INNER MEMBRANE ABC TRANSPORTER PERMEASE PROTEIN YDCV"/>
    <property type="match status" value="1"/>
</dbReference>
<dbReference type="EMBL" id="RZNX01000001">
    <property type="protein sequence ID" value="RUT35873.1"/>
    <property type="molecule type" value="Genomic_DNA"/>
</dbReference>
<keyword evidence="11" id="KW-1185">Reference proteome</keyword>
<evidence type="ECO:0000256" key="6">
    <source>
        <dbReference type="ARBA" id="ARBA00022989"/>
    </source>
</evidence>
<dbReference type="OrthoDB" id="9782004at2"/>
<keyword evidence="6 8" id="KW-1133">Transmembrane helix</keyword>
<feature type="transmembrane region" description="Helical" evidence="8">
    <location>
        <begin position="232"/>
        <end position="259"/>
    </location>
</feature>
<comment type="similarity">
    <text evidence="8">Belongs to the binding-protein-dependent transport system permease family.</text>
</comment>
<reference evidence="10 11" key="1">
    <citation type="submission" date="2018-12" db="EMBL/GenBank/DDBJ databases">
        <authorList>
            <person name="Sun L."/>
            <person name="Chen Z."/>
        </authorList>
    </citation>
    <scope>NUCLEOTIDE SEQUENCE [LARGE SCALE GENOMIC DNA]</scope>
    <source>
        <strain evidence="10 11">3-5-3</strain>
    </source>
</reference>